<dbReference type="AlphaFoldDB" id="A0A2S6N640"/>
<protein>
    <submittedName>
        <fullName evidence="7">D-glycerate dehydrogenase</fullName>
    </submittedName>
</protein>
<dbReference type="InterPro" id="IPR006139">
    <property type="entry name" value="D-isomer_2_OHA_DH_cat_dom"/>
</dbReference>
<evidence type="ECO:0000259" key="6">
    <source>
        <dbReference type="Pfam" id="PF02826"/>
    </source>
</evidence>
<proteinExistence type="inferred from homology"/>
<dbReference type="EMBL" id="NHRY01000217">
    <property type="protein sequence ID" value="PPQ30057.1"/>
    <property type="molecule type" value="Genomic_DNA"/>
</dbReference>
<feature type="domain" description="D-isomer specific 2-hydroxyacid dehydrogenase NAD-binding" evidence="6">
    <location>
        <begin position="112"/>
        <end position="289"/>
    </location>
</feature>
<gene>
    <name evidence="7" type="ORF">CCS01_20065</name>
</gene>
<dbReference type="PANTHER" id="PTHR10996">
    <property type="entry name" value="2-HYDROXYACID DEHYDROGENASE-RELATED"/>
    <property type="match status" value="1"/>
</dbReference>
<comment type="similarity">
    <text evidence="1 4">Belongs to the D-isomer specific 2-hydroxyacid dehydrogenase family.</text>
</comment>
<dbReference type="Pfam" id="PF00389">
    <property type="entry name" value="2-Hacid_dh"/>
    <property type="match status" value="1"/>
</dbReference>
<dbReference type="Pfam" id="PF02826">
    <property type="entry name" value="2-Hacid_dh_C"/>
    <property type="match status" value="1"/>
</dbReference>
<dbReference type="InterPro" id="IPR050223">
    <property type="entry name" value="D-isomer_2-hydroxyacid_DH"/>
</dbReference>
<reference evidence="7 8" key="1">
    <citation type="journal article" date="2018" name="Arch. Microbiol.">
        <title>New insights into the metabolic potential of the phototrophic purple bacterium Rhodopila globiformis DSM 161(T) from its draft genome sequence and evidence for a vanadium-dependent nitrogenase.</title>
        <authorList>
            <person name="Imhoff J.F."/>
            <person name="Rahn T."/>
            <person name="Kunzel S."/>
            <person name="Neulinger S.C."/>
        </authorList>
    </citation>
    <scope>NUCLEOTIDE SEQUENCE [LARGE SCALE GENOMIC DNA]</scope>
    <source>
        <strain evidence="7 8">DSM 161</strain>
    </source>
</reference>
<dbReference type="InterPro" id="IPR029753">
    <property type="entry name" value="D-isomer_DH_CS"/>
</dbReference>
<dbReference type="SUPFAM" id="SSF51735">
    <property type="entry name" value="NAD(P)-binding Rossmann-fold domains"/>
    <property type="match status" value="1"/>
</dbReference>
<organism evidence="7 8">
    <name type="scientific">Rhodopila globiformis</name>
    <name type="common">Rhodopseudomonas globiformis</name>
    <dbReference type="NCBI Taxonomy" id="1071"/>
    <lineage>
        <taxon>Bacteria</taxon>
        <taxon>Pseudomonadati</taxon>
        <taxon>Pseudomonadota</taxon>
        <taxon>Alphaproteobacteria</taxon>
        <taxon>Acetobacterales</taxon>
        <taxon>Acetobacteraceae</taxon>
        <taxon>Rhodopila</taxon>
    </lineage>
</organism>
<evidence type="ECO:0000259" key="5">
    <source>
        <dbReference type="Pfam" id="PF00389"/>
    </source>
</evidence>
<evidence type="ECO:0000256" key="4">
    <source>
        <dbReference type="RuleBase" id="RU003719"/>
    </source>
</evidence>
<dbReference type="GO" id="GO:0005829">
    <property type="term" value="C:cytosol"/>
    <property type="evidence" value="ECO:0007669"/>
    <property type="project" value="TreeGrafter"/>
</dbReference>
<dbReference type="Gene3D" id="3.40.50.720">
    <property type="entry name" value="NAD(P)-binding Rossmann-like Domain"/>
    <property type="match status" value="2"/>
</dbReference>
<dbReference type="SUPFAM" id="SSF52283">
    <property type="entry name" value="Formate/glycerate dehydrogenase catalytic domain-like"/>
    <property type="match status" value="1"/>
</dbReference>
<evidence type="ECO:0000313" key="7">
    <source>
        <dbReference type="EMBL" id="PPQ30057.1"/>
    </source>
</evidence>
<keyword evidence="2 4" id="KW-0560">Oxidoreductase</keyword>
<dbReference type="PANTHER" id="PTHR10996:SF283">
    <property type="entry name" value="GLYOXYLATE_HYDROXYPYRUVATE REDUCTASE B"/>
    <property type="match status" value="1"/>
</dbReference>
<dbReference type="InterPro" id="IPR006140">
    <property type="entry name" value="D-isomer_DH_NAD-bd"/>
</dbReference>
<dbReference type="RefSeq" id="WP_104520600.1">
    <property type="nucleotide sequence ID" value="NZ_NHRY01000217.1"/>
</dbReference>
<sequence length="323" mass="34764">MKPRLVLACLTTTNVVARARAEFDAIICSGPDDMTVPEATAAATAHRADGILFANTLPLTEAAIAGLPDSVRVLATSSVGYDHVDVAAARARGIMVTNTPGVLDECTADHAMMLLLAAARRGIEYDRIMRQGWRYRIGQGDLLGVRVTGKRVGILGMGRIGRAFARRARGFDMQVLYHGRSRLPPELEQGATYFADFHAMLPHCDFLSIHAPGGPATDRMVDARALSLLPEGAVLVNVARGSLVDEDALLAALRSGRLFAAGLDVFRDEPDFDLRFAALDNVVLSPHIGSATRETRDAMGFRALDNIAAVLANRPAIDPLWRD</sequence>
<dbReference type="FunFam" id="3.40.50.720:FF:000203">
    <property type="entry name" value="D-3-phosphoglycerate dehydrogenase (SerA)"/>
    <property type="match status" value="1"/>
</dbReference>
<dbReference type="GO" id="GO:0030267">
    <property type="term" value="F:glyoxylate reductase (NADPH) activity"/>
    <property type="evidence" value="ECO:0007669"/>
    <property type="project" value="TreeGrafter"/>
</dbReference>
<evidence type="ECO:0000256" key="2">
    <source>
        <dbReference type="ARBA" id="ARBA00023002"/>
    </source>
</evidence>
<keyword evidence="3" id="KW-0520">NAD</keyword>
<evidence type="ECO:0000313" key="8">
    <source>
        <dbReference type="Proteomes" id="UP000239724"/>
    </source>
</evidence>
<dbReference type="InterPro" id="IPR036291">
    <property type="entry name" value="NAD(P)-bd_dom_sf"/>
</dbReference>
<evidence type="ECO:0000256" key="1">
    <source>
        <dbReference type="ARBA" id="ARBA00005854"/>
    </source>
</evidence>
<dbReference type="GO" id="GO:0016618">
    <property type="term" value="F:hydroxypyruvate reductase [NAD(P)H] activity"/>
    <property type="evidence" value="ECO:0007669"/>
    <property type="project" value="TreeGrafter"/>
</dbReference>
<dbReference type="GO" id="GO:0051287">
    <property type="term" value="F:NAD binding"/>
    <property type="evidence" value="ECO:0007669"/>
    <property type="project" value="InterPro"/>
</dbReference>
<evidence type="ECO:0000256" key="3">
    <source>
        <dbReference type="ARBA" id="ARBA00023027"/>
    </source>
</evidence>
<dbReference type="PROSITE" id="PS00670">
    <property type="entry name" value="D_2_HYDROXYACID_DH_2"/>
    <property type="match status" value="1"/>
</dbReference>
<name>A0A2S6N640_RHOGL</name>
<dbReference type="PROSITE" id="PS00671">
    <property type="entry name" value="D_2_HYDROXYACID_DH_3"/>
    <property type="match status" value="1"/>
</dbReference>
<keyword evidence="8" id="KW-1185">Reference proteome</keyword>
<dbReference type="OrthoDB" id="9793626at2"/>
<accession>A0A2S6N640</accession>
<dbReference type="Proteomes" id="UP000239724">
    <property type="component" value="Unassembled WGS sequence"/>
</dbReference>
<feature type="domain" description="D-isomer specific 2-hydroxyacid dehydrogenase catalytic" evidence="5">
    <location>
        <begin position="35"/>
        <end position="317"/>
    </location>
</feature>
<comment type="caution">
    <text evidence="7">The sequence shown here is derived from an EMBL/GenBank/DDBJ whole genome shotgun (WGS) entry which is preliminary data.</text>
</comment>
<dbReference type="CDD" id="cd05301">
    <property type="entry name" value="GDH"/>
    <property type="match status" value="1"/>
</dbReference>